<dbReference type="Proteomes" id="UP001229421">
    <property type="component" value="Unassembled WGS sequence"/>
</dbReference>
<dbReference type="EMBL" id="JAUHHV010000007">
    <property type="protein sequence ID" value="KAK1417797.1"/>
    <property type="molecule type" value="Genomic_DNA"/>
</dbReference>
<proteinExistence type="predicted"/>
<name>A0AAD8NQS2_TARER</name>
<accession>A0AAD8NQS2</accession>
<evidence type="ECO:0000313" key="2">
    <source>
        <dbReference type="Proteomes" id="UP001229421"/>
    </source>
</evidence>
<reference evidence="1" key="1">
    <citation type="journal article" date="2023" name="bioRxiv">
        <title>Improved chromosome-level genome assembly for marigold (Tagetes erecta).</title>
        <authorList>
            <person name="Jiang F."/>
            <person name="Yuan L."/>
            <person name="Wang S."/>
            <person name="Wang H."/>
            <person name="Xu D."/>
            <person name="Wang A."/>
            <person name="Fan W."/>
        </authorList>
    </citation>
    <scope>NUCLEOTIDE SEQUENCE</scope>
    <source>
        <strain evidence="1">WSJ</strain>
        <tissue evidence="1">Leaf</tissue>
    </source>
</reference>
<evidence type="ECO:0000313" key="1">
    <source>
        <dbReference type="EMBL" id="KAK1417797.1"/>
    </source>
</evidence>
<comment type="caution">
    <text evidence="1">The sequence shown here is derived from an EMBL/GenBank/DDBJ whole genome shotgun (WGS) entry which is preliminary data.</text>
</comment>
<protein>
    <submittedName>
        <fullName evidence="1">Uncharacterized protein</fullName>
    </submittedName>
</protein>
<dbReference type="AlphaFoldDB" id="A0AAD8NQS2"/>
<keyword evidence="2" id="KW-1185">Reference proteome</keyword>
<gene>
    <name evidence="1" type="ORF">QVD17_26931</name>
</gene>
<organism evidence="1 2">
    <name type="scientific">Tagetes erecta</name>
    <name type="common">African marigold</name>
    <dbReference type="NCBI Taxonomy" id="13708"/>
    <lineage>
        <taxon>Eukaryota</taxon>
        <taxon>Viridiplantae</taxon>
        <taxon>Streptophyta</taxon>
        <taxon>Embryophyta</taxon>
        <taxon>Tracheophyta</taxon>
        <taxon>Spermatophyta</taxon>
        <taxon>Magnoliopsida</taxon>
        <taxon>eudicotyledons</taxon>
        <taxon>Gunneridae</taxon>
        <taxon>Pentapetalae</taxon>
        <taxon>asterids</taxon>
        <taxon>campanulids</taxon>
        <taxon>Asterales</taxon>
        <taxon>Asteraceae</taxon>
        <taxon>Asteroideae</taxon>
        <taxon>Heliantheae alliance</taxon>
        <taxon>Tageteae</taxon>
        <taxon>Tagetes</taxon>
    </lineage>
</organism>
<sequence>MCRSHRVQSRSKTSVEVHILTYTQSPFQSLPILSLSLSFFFNLHSSQSSISSIADGRSNQRCLVPLAVIHSYLHLQSLSAVFANSSCTPLESCFIFCHASVSISFFFLFL</sequence>